<protein>
    <recommendedName>
        <fullName evidence="1">Putative restriction endonuclease domain-containing protein</fullName>
    </recommendedName>
</protein>
<proteinExistence type="predicted"/>
<dbReference type="Gene3D" id="3.90.1570.10">
    <property type="entry name" value="tt1808, chain A"/>
    <property type="match status" value="1"/>
</dbReference>
<dbReference type="InterPro" id="IPR012296">
    <property type="entry name" value="Nuclease_put_TT1808"/>
</dbReference>
<dbReference type="CDD" id="cd06260">
    <property type="entry name" value="DUF820-like"/>
    <property type="match status" value="1"/>
</dbReference>
<dbReference type="PANTHER" id="PTHR35400">
    <property type="entry name" value="SLR1083 PROTEIN"/>
    <property type="match status" value="1"/>
</dbReference>
<dbReference type="InterPro" id="IPR008538">
    <property type="entry name" value="Uma2"/>
</dbReference>
<accession>A0A1V0TXF3</accession>
<dbReference type="AlphaFoldDB" id="A0A1V0TXF3"/>
<dbReference type="SUPFAM" id="SSF52980">
    <property type="entry name" value="Restriction endonuclease-like"/>
    <property type="match status" value="1"/>
</dbReference>
<dbReference type="RefSeq" id="WP_083107578.1">
    <property type="nucleotide sequence ID" value="NZ_CP020569.1"/>
</dbReference>
<sequence length="194" mass="21623">MTALAGRPHMLPSQFEELARLAARIGDGLHLEFIDERLGIKAVPDGDHDEIVAWLQQVCMQHRPELHLYGERGLLIPAYRKGYARPDATLAPRGSFSGQGEWAASEPVLMTVEVTSHDGDTDRRDRQQKPRAYAEAGIPVYLLIDRDTCEVTVFSKPDGDHYDQAVTVRFGTPVEIPAPVGLKLDTEPLKDWVN</sequence>
<reference evidence="2 3" key="1">
    <citation type="submission" date="2017-04" db="EMBL/GenBank/DDBJ databases">
        <title>Complete Genome Sequence of Streptomyces gilvosporeus F607, a Capable Producer of Natamycin.</title>
        <authorList>
            <person name="Zong G."/>
            <person name="Zhong C."/>
            <person name="Fu J."/>
            <person name="Qin R."/>
            <person name="Cao G."/>
        </authorList>
    </citation>
    <scope>NUCLEOTIDE SEQUENCE [LARGE SCALE GENOMIC DNA]</scope>
    <source>
        <strain evidence="2 3">F607</strain>
    </source>
</reference>
<name>A0A1V0TXF3_9ACTN</name>
<dbReference type="Pfam" id="PF05685">
    <property type="entry name" value="Uma2"/>
    <property type="match status" value="1"/>
</dbReference>
<dbReference type="PANTHER" id="PTHR35400:SF3">
    <property type="entry name" value="SLL1072 PROTEIN"/>
    <property type="match status" value="1"/>
</dbReference>
<dbReference type="KEGG" id="sgv:B1H19_28390"/>
<feature type="domain" description="Putative restriction endonuclease" evidence="1">
    <location>
        <begin position="15"/>
        <end position="185"/>
    </location>
</feature>
<organism evidence="2 3">
    <name type="scientific">Streptomyces gilvosporeus</name>
    <dbReference type="NCBI Taxonomy" id="553510"/>
    <lineage>
        <taxon>Bacteria</taxon>
        <taxon>Bacillati</taxon>
        <taxon>Actinomycetota</taxon>
        <taxon>Actinomycetes</taxon>
        <taxon>Kitasatosporales</taxon>
        <taxon>Streptomycetaceae</taxon>
        <taxon>Streptomyces</taxon>
    </lineage>
</organism>
<keyword evidence="3" id="KW-1185">Reference proteome</keyword>
<evidence type="ECO:0000313" key="2">
    <source>
        <dbReference type="EMBL" id="ARF57593.1"/>
    </source>
</evidence>
<evidence type="ECO:0000259" key="1">
    <source>
        <dbReference type="Pfam" id="PF05685"/>
    </source>
</evidence>
<dbReference type="Proteomes" id="UP000192726">
    <property type="component" value="Chromosome"/>
</dbReference>
<dbReference type="OrthoDB" id="4537149at2"/>
<dbReference type="STRING" id="553510.B1H19_28390"/>
<gene>
    <name evidence="2" type="ORF">B1H19_28390</name>
</gene>
<dbReference type="InterPro" id="IPR011335">
    <property type="entry name" value="Restrct_endonuc-II-like"/>
</dbReference>
<dbReference type="EMBL" id="CP020569">
    <property type="protein sequence ID" value="ARF57593.1"/>
    <property type="molecule type" value="Genomic_DNA"/>
</dbReference>
<evidence type="ECO:0000313" key="3">
    <source>
        <dbReference type="Proteomes" id="UP000192726"/>
    </source>
</evidence>